<gene>
    <name evidence="1" type="ORF">EBQ10_02930</name>
</gene>
<reference evidence="1 2" key="1">
    <citation type="submission" date="2018-11" db="EMBL/GenBank/DDBJ databases">
        <title>Multidrug-resistant genes are associated with an 42-kb island TGI1 carrying a complex class 1 integron in a Trueperella pyogenes.</title>
        <authorList>
            <person name="Dong W."/>
        </authorList>
    </citation>
    <scope>NUCLEOTIDE SEQUENCE [LARGE SCALE GENOMIC DNA]</scope>
    <source>
        <strain evidence="1 2">TP4</strain>
    </source>
</reference>
<proteinExistence type="predicted"/>
<accession>A0A3Q9GJL9</accession>
<sequence length="125" mass="14219">MSTTHLHTVLPVKTVNDSFHPGKRIPFISLDHQIRNAIAVWFSQCVNKHMEAHHTAVWTDKSRIVVEGTATAVDIEYTEVPGNSLLRYLTRHIDPEEVISRTRHVTPTQLDDLITNCRTKTPINS</sequence>
<dbReference type="EMBL" id="CP033905">
    <property type="protein sequence ID" value="AZR06347.1"/>
    <property type="molecule type" value="Genomic_DNA"/>
</dbReference>
<dbReference type="RefSeq" id="WP_126919839.1">
    <property type="nucleotide sequence ID" value="NZ_CP033905.1"/>
</dbReference>
<dbReference type="Proteomes" id="UP000275951">
    <property type="component" value="Chromosome"/>
</dbReference>
<evidence type="ECO:0000313" key="2">
    <source>
        <dbReference type="Proteomes" id="UP000275951"/>
    </source>
</evidence>
<name>A0A3Q9GJL9_9ACTO</name>
<evidence type="ECO:0000313" key="1">
    <source>
        <dbReference type="EMBL" id="AZR06347.1"/>
    </source>
</evidence>
<protein>
    <submittedName>
        <fullName evidence="1">Uncharacterized protein</fullName>
    </submittedName>
</protein>
<organism evidence="1 2">
    <name type="scientific">Trueperella pyogenes</name>
    <dbReference type="NCBI Taxonomy" id="1661"/>
    <lineage>
        <taxon>Bacteria</taxon>
        <taxon>Bacillati</taxon>
        <taxon>Actinomycetota</taxon>
        <taxon>Actinomycetes</taxon>
        <taxon>Actinomycetales</taxon>
        <taxon>Actinomycetaceae</taxon>
        <taxon>Trueperella</taxon>
    </lineage>
</organism>
<dbReference type="AlphaFoldDB" id="A0A3Q9GJL9"/>